<keyword evidence="4 8" id="KW-0456">Lyase</keyword>
<evidence type="ECO:0000313" key="8">
    <source>
        <dbReference type="EMBL" id="CTQ46977.1"/>
    </source>
</evidence>
<dbReference type="InterPro" id="IPR005000">
    <property type="entry name" value="Aldolase/citrate-lyase_domain"/>
</dbReference>
<reference evidence="9" key="1">
    <citation type="submission" date="2015-07" db="EMBL/GenBank/DDBJ databases">
        <authorList>
            <person name="Rodrigo-Torres Lidia"/>
            <person name="Arahal R.David."/>
        </authorList>
    </citation>
    <scope>NUCLEOTIDE SEQUENCE [LARGE SCALE GENOMIC DNA]</scope>
    <source>
        <strain evidence="9">CECT 4801</strain>
    </source>
</reference>
<evidence type="ECO:0000256" key="5">
    <source>
        <dbReference type="ARBA" id="ARBA00023317"/>
    </source>
</evidence>
<evidence type="ECO:0000256" key="1">
    <source>
        <dbReference type="ARBA" id="ARBA00001968"/>
    </source>
</evidence>
<protein>
    <submittedName>
        <fullName evidence="8">4-hydroxy-2-oxo-heptane-1,7-dioate aldolase</fullName>
        <ecNumber evidence="8">4.1.2.-</ecNumber>
    </submittedName>
</protein>
<dbReference type="PANTHER" id="PTHR30502">
    <property type="entry name" value="2-KETO-3-DEOXY-L-RHAMNONATE ALDOLASE"/>
    <property type="match status" value="1"/>
</dbReference>
<dbReference type="RefSeq" id="WP_055661249.1">
    <property type="nucleotide sequence ID" value="NZ_CXST01000005.1"/>
</dbReference>
<evidence type="ECO:0000259" key="7">
    <source>
        <dbReference type="Pfam" id="PF03328"/>
    </source>
</evidence>
<dbReference type="SUPFAM" id="SSF51621">
    <property type="entry name" value="Phosphoenolpyruvate/pyruvate domain"/>
    <property type="match status" value="1"/>
</dbReference>
<dbReference type="Proteomes" id="UP000048926">
    <property type="component" value="Unassembled WGS sequence"/>
</dbReference>
<evidence type="ECO:0000313" key="9">
    <source>
        <dbReference type="Proteomes" id="UP000048926"/>
    </source>
</evidence>
<keyword evidence="5" id="KW-0670">Pyruvate</keyword>
<gene>
    <name evidence="8" type="primary">hpcH_2</name>
    <name evidence="8" type="ORF">LAL4801_05437</name>
</gene>
<dbReference type="GO" id="GO:0005737">
    <property type="term" value="C:cytoplasm"/>
    <property type="evidence" value="ECO:0007669"/>
    <property type="project" value="UniProtKB-ARBA"/>
</dbReference>
<keyword evidence="3" id="KW-0479">Metal-binding</keyword>
<accession>A0A0M6YCJ1</accession>
<dbReference type="AlphaFoldDB" id="A0A0M6YCJ1"/>
<dbReference type="OrthoDB" id="9802624at2"/>
<evidence type="ECO:0000256" key="3">
    <source>
        <dbReference type="ARBA" id="ARBA00022723"/>
    </source>
</evidence>
<dbReference type="Pfam" id="PF03328">
    <property type="entry name" value="HpcH_HpaI"/>
    <property type="match status" value="1"/>
</dbReference>
<dbReference type="PANTHER" id="PTHR30502:SF4">
    <property type="entry name" value="5-KETO-4-DEOXY-D-GLUCARATE ALDOLASE"/>
    <property type="match status" value="1"/>
</dbReference>
<evidence type="ECO:0000256" key="4">
    <source>
        <dbReference type="ARBA" id="ARBA00023239"/>
    </source>
</evidence>
<feature type="domain" description="HpcH/HpaI aldolase/citrate lyase" evidence="7">
    <location>
        <begin position="18"/>
        <end position="242"/>
    </location>
</feature>
<organism evidence="8 9">
    <name type="scientific">Roseibium aggregatum</name>
    <dbReference type="NCBI Taxonomy" id="187304"/>
    <lineage>
        <taxon>Bacteria</taxon>
        <taxon>Pseudomonadati</taxon>
        <taxon>Pseudomonadota</taxon>
        <taxon>Alphaproteobacteria</taxon>
        <taxon>Hyphomicrobiales</taxon>
        <taxon>Stappiaceae</taxon>
        <taxon>Roseibium</taxon>
    </lineage>
</organism>
<dbReference type="InterPro" id="IPR040442">
    <property type="entry name" value="Pyrv_kinase-like_dom_sf"/>
</dbReference>
<dbReference type="GO" id="GO:0016832">
    <property type="term" value="F:aldehyde-lyase activity"/>
    <property type="evidence" value="ECO:0007669"/>
    <property type="project" value="TreeGrafter"/>
</dbReference>
<keyword evidence="9" id="KW-1185">Reference proteome</keyword>
<dbReference type="STRING" id="187304.B0E33_15580"/>
<proteinExistence type="inferred from homology"/>
<comment type="similarity">
    <text evidence="2">Belongs to the HpcH/HpaI aldolase family.</text>
</comment>
<dbReference type="EMBL" id="CXST01000005">
    <property type="protein sequence ID" value="CTQ46977.1"/>
    <property type="molecule type" value="Genomic_DNA"/>
</dbReference>
<dbReference type="Gene3D" id="3.20.20.60">
    <property type="entry name" value="Phosphoenolpyruvate-binding domains"/>
    <property type="match status" value="1"/>
</dbReference>
<dbReference type="EC" id="4.1.2.-" evidence="8"/>
<dbReference type="InterPro" id="IPR015813">
    <property type="entry name" value="Pyrv/PenolPyrv_kinase-like_dom"/>
</dbReference>
<dbReference type="FunFam" id="3.20.20.60:FF:000004">
    <property type="entry name" value="5-keto-4-deoxy-D-glucarate aldolase"/>
    <property type="match status" value="1"/>
</dbReference>
<dbReference type="GO" id="GO:0046872">
    <property type="term" value="F:metal ion binding"/>
    <property type="evidence" value="ECO:0007669"/>
    <property type="project" value="UniProtKB-KW"/>
</dbReference>
<sequence>MTLAKNLFKARLAKPETQIGLWMALAHPGAAEICAGAGFDWLVIDAEHGPNGLAEIMAQLRVLSGSSHPVVRVRENDRALIKQMLDIGAQTILVPMIETAAEAQEAVGSVRYPPEGARGVGAALARASDYGRITDYLHTANKQVCLLVQVESCKGIDALDEILAVEGVDGVFVGPADLAADMGYVGKPEAAPVQAVVVEALSRIRAAGKPAGILTSNRELARRYALMGVEFLAVGADVGVFARGLAELRQAFP</sequence>
<comment type="catalytic activity">
    <reaction evidence="6">
        <text>D-glyceraldehyde + pyruvate = 2-dehydro-3-deoxy-L-galactonate</text>
        <dbReference type="Rhea" id="RHEA:80055"/>
        <dbReference type="ChEBI" id="CHEBI:15361"/>
        <dbReference type="ChEBI" id="CHEBI:17378"/>
        <dbReference type="ChEBI" id="CHEBI:75545"/>
    </reaction>
</comment>
<name>A0A0M6YCJ1_9HYPH</name>
<dbReference type="InterPro" id="IPR050251">
    <property type="entry name" value="HpcH-HpaI_aldolase"/>
</dbReference>
<evidence type="ECO:0000256" key="6">
    <source>
        <dbReference type="ARBA" id="ARBA00045074"/>
    </source>
</evidence>
<comment type="cofactor">
    <cofactor evidence="1">
        <name>a divalent metal cation</name>
        <dbReference type="ChEBI" id="CHEBI:60240"/>
    </cofactor>
</comment>
<evidence type="ECO:0000256" key="2">
    <source>
        <dbReference type="ARBA" id="ARBA00005568"/>
    </source>
</evidence>